<keyword evidence="11" id="KW-1185">Reference proteome</keyword>
<feature type="transmembrane region" description="Helical" evidence="9">
    <location>
        <begin position="194"/>
        <end position="214"/>
    </location>
</feature>
<evidence type="ECO:0000256" key="8">
    <source>
        <dbReference type="SAM" id="MobiDB-lite"/>
    </source>
</evidence>
<evidence type="ECO:0000256" key="5">
    <source>
        <dbReference type="ARBA" id="ARBA00022692"/>
    </source>
</evidence>
<keyword evidence="6 9" id="KW-1133">Transmembrane helix</keyword>
<dbReference type="EMBL" id="AOIB01000013">
    <property type="protein sequence ID" value="ELY60458.1"/>
    <property type="molecule type" value="Genomic_DNA"/>
</dbReference>
<feature type="transmembrane region" description="Helical" evidence="9">
    <location>
        <begin position="49"/>
        <end position="66"/>
    </location>
</feature>
<evidence type="ECO:0000256" key="2">
    <source>
        <dbReference type="ARBA" id="ARBA00010735"/>
    </source>
</evidence>
<evidence type="ECO:0000256" key="1">
    <source>
        <dbReference type="ARBA" id="ARBA00004651"/>
    </source>
</evidence>
<feature type="transmembrane region" description="Helical" evidence="9">
    <location>
        <begin position="100"/>
        <end position="117"/>
    </location>
</feature>
<gene>
    <name evidence="10" type="ORF">C491_04150</name>
</gene>
<sequence>MSGNETASAGQDEPADSDARTALEQNPQGQQLLSRLLHVDFRAGARDSIGILLGLIPFALVFGIAADGAGLSILQTVVMSAGIFAGTAQLVMVELVATNAGLAIIVLTGLVINLRMLMYSASIAPHFTEYGKRTRAYLAYFLTDHVYAVSIGEYANESRDRDKRLYYLGLGVSIWLVWVITTVIGYVLGAGIPASLNLQFAIPLVFLAILVPAIDAYPQLVAALTSALVAIAAALAVSQTGLPEGADLLIAAGVGIGAGVAAEEVMDR</sequence>
<comment type="subcellular location">
    <subcellularLocation>
        <location evidence="1">Cell membrane</location>
        <topology evidence="1">Multi-pass membrane protein</topology>
    </subcellularLocation>
</comment>
<evidence type="ECO:0000313" key="11">
    <source>
        <dbReference type="Proteomes" id="UP000011688"/>
    </source>
</evidence>
<dbReference type="RefSeq" id="WP_005553991.1">
    <property type="nucleotide sequence ID" value="NZ_AOIB01000013.1"/>
</dbReference>
<dbReference type="PANTHER" id="PTHR34979">
    <property type="entry name" value="INNER MEMBRANE PROTEIN YGAZ"/>
    <property type="match status" value="1"/>
</dbReference>
<proteinExistence type="inferred from homology"/>
<dbReference type="GO" id="GO:0005886">
    <property type="term" value="C:plasma membrane"/>
    <property type="evidence" value="ECO:0007669"/>
    <property type="project" value="UniProtKB-SubCell"/>
</dbReference>
<evidence type="ECO:0000256" key="9">
    <source>
        <dbReference type="SAM" id="Phobius"/>
    </source>
</evidence>
<organism evidence="10 11">
    <name type="scientific">Natronococcus amylolyticus DSM 10524</name>
    <dbReference type="NCBI Taxonomy" id="1227497"/>
    <lineage>
        <taxon>Archaea</taxon>
        <taxon>Methanobacteriati</taxon>
        <taxon>Methanobacteriota</taxon>
        <taxon>Stenosarchaea group</taxon>
        <taxon>Halobacteria</taxon>
        <taxon>Halobacteriales</taxon>
        <taxon>Natrialbaceae</taxon>
        <taxon>Natronococcus</taxon>
    </lineage>
</organism>
<dbReference type="Proteomes" id="UP000011688">
    <property type="component" value="Unassembled WGS sequence"/>
</dbReference>
<dbReference type="GO" id="GO:1903785">
    <property type="term" value="P:L-valine transmembrane transport"/>
    <property type="evidence" value="ECO:0007669"/>
    <property type="project" value="TreeGrafter"/>
</dbReference>
<reference evidence="10 11" key="1">
    <citation type="journal article" date="2014" name="PLoS Genet.">
        <title>Phylogenetically driven sequencing of extremely halophilic archaea reveals strategies for static and dynamic osmo-response.</title>
        <authorList>
            <person name="Becker E.A."/>
            <person name="Seitzer P.M."/>
            <person name="Tritt A."/>
            <person name="Larsen D."/>
            <person name="Krusor M."/>
            <person name="Yao A.I."/>
            <person name="Wu D."/>
            <person name="Madern D."/>
            <person name="Eisen J.A."/>
            <person name="Darling A.E."/>
            <person name="Facciotti M.T."/>
        </authorList>
    </citation>
    <scope>NUCLEOTIDE SEQUENCE [LARGE SCALE GENOMIC DNA]</scope>
    <source>
        <strain evidence="10 11">DSM 10524</strain>
    </source>
</reference>
<keyword evidence="5 9" id="KW-0812">Transmembrane</keyword>
<feature type="transmembrane region" description="Helical" evidence="9">
    <location>
        <begin position="221"/>
        <end position="242"/>
    </location>
</feature>
<feature type="region of interest" description="Disordered" evidence="8">
    <location>
        <begin position="1"/>
        <end position="24"/>
    </location>
</feature>
<accession>L9XIF7</accession>
<evidence type="ECO:0000256" key="7">
    <source>
        <dbReference type="ARBA" id="ARBA00023136"/>
    </source>
</evidence>
<dbReference type="AlphaFoldDB" id="L9XIF7"/>
<dbReference type="STRING" id="1227497.C491_04150"/>
<keyword evidence="4" id="KW-1003">Cell membrane</keyword>
<evidence type="ECO:0000256" key="6">
    <source>
        <dbReference type="ARBA" id="ARBA00022989"/>
    </source>
</evidence>
<feature type="transmembrane region" description="Helical" evidence="9">
    <location>
        <begin position="167"/>
        <end position="188"/>
    </location>
</feature>
<dbReference type="OrthoDB" id="201528at2157"/>
<evidence type="ECO:0000313" key="10">
    <source>
        <dbReference type="EMBL" id="ELY60458.1"/>
    </source>
</evidence>
<dbReference type="InterPro" id="IPR011606">
    <property type="entry name" value="Brnchd-chn_aa_trnsp_permease"/>
</dbReference>
<dbReference type="eggNOG" id="arCOG04452">
    <property type="taxonomic scope" value="Archaea"/>
</dbReference>
<dbReference type="PANTHER" id="PTHR34979:SF1">
    <property type="entry name" value="INNER MEMBRANE PROTEIN YGAZ"/>
    <property type="match status" value="1"/>
</dbReference>
<keyword evidence="3" id="KW-0813">Transport</keyword>
<name>L9XIF7_9EURY</name>
<comment type="caution">
    <text evidence="10">The sequence shown here is derived from an EMBL/GenBank/DDBJ whole genome shotgun (WGS) entry which is preliminary data.</text>
</comment>
<evidence type="ECO:0000256" key="3">
    <source>
        <dbReference type="ARBA" id="ARBA00022448"/>
    </source>
</evidence>
<evidence type="ECO:0000256" key="4">
    <source>
        <dbReference type="ARBA" id="ARBA00022475"/>
    </source>
</evidence>
<dbReference type="Pfam" id="PF03591">
    <property type="entry name" value="AzlC"/>
    <property type="match status" value="1"/>
</dbReference>
<comment type="similarity">
    <text evidence="2">Belongs to the AzlC family.</text>
</comment>
<protein>
    <submittedName>
        <fullName evidence="10">AzlC family protein</fullName>
    </submittedName>
</protein>
<keyword evidence="7 9" id="KW-0472">Membrane</keyword>
<dbReference type="PATRIC" id="fig|1227497.3.peg.855"/>